<dbReference type="Proteomes" id="UP001596456">
    <property type="component" value="Unassembled WGS sequence"/>
</dbReference>
<feature type="compositionally biased region" description="Basic and acidic residues" evidence="1">
    <location>
        <begin position="392"/>
        <end position="406"/>
    </location>
</feature>
<protein>
    <recommendedName>
        <fullName evidence="4">EAL domain-containing protein</fullName>
    </recommendedName>
</protein>
<dbReference type="EMBL" id="JBHTCM010000010">
    <property type="protein sequence ID" value="MFC7333434.1"/>
    <property type="molecule type" value="Genomic_DNA"/>
</dbReference>
<feature type="region of interest" description="Disordered" evidence="1">
    <location>
        <begin position="392"/>
        <end position="422"/>
    </location>
</feature>
<name>A0ABW2KTT2_9PROT</name>
<organism evidence="2 3">
    <name type="scientific">Rhodocista pekingensis</name>
    <dbReference type="NCBI Taxonomy" id="201185"/>
    <lineage>
        <taxon>Bacteria</taxon>
        <taxon>Pseudomonadati</taxon>
        <taxon>Pseudomonadota</taxon>
        <taxon>Alphaproteobacteria</taxon>
        <taxon>Rhodospirillales</taxon>
        <taxon>Azospirillaceae</taxon>
        <taxon>Rhodocista</taxon>
    </lineage>
</organism>
<reference evidence="3" key="1">
    <citation type="journal article" date="2019" name="Int. J. Syst. Evol. Microbiol.">
        <title>The Global Catalogue of Microorganisms (GCM) 10K type strain sequencing project: providing services to taxonomists for standard genome sequencing and annotation.</title>
        <authorList>
            <consortium name="The Broad Institute Genomics Platform"/>
            <consortium name="The Broad Institute Genome Sequencing Center for Infectious Disease"/>
            <person name="Wu L."/>
            <person name="Ma J."/>
        </authorList>
    </citation>
    <scope>NUCLEOTIDE SEQUENCE [LARGE SCALE GENOMIC DNA]</scope>
    <source>
        <strain evidence="3">CGMCC 1.16275</strain>
    </source>
</reference>
<evidence type="ECO:0000313" key="3">
    <source>
        <dbReference type="Proteomes" id="UP001596456"/>
    </source>
</evidence>
<proteinExistence type="predicted"/>
<evidence type="ECO:0008006" key="4">
    <source>
        <dbReference type="Google" id="ProtNLM"/>
    </source>
</evidence>
<sequence>MKTEESRLLADAATLSRPDQPVRHAVILDLSGVLHIDEPVFHRTLARWLTGEATPAADAAEPAPTGTIDAYELVRNRLALVIDDDRLAERRAVLTQVAELLAEHRRGLLKAAWFELPRDADGFVRTVRLLAEEAMPGDRPDSLPADDRLGRFMAVERSLHAMDLTVLVRQQPIYRFTEPETRQGGAPVAEPDPVMLELTVALPELERLFDVPVQRDPWLYTRVTELLDRRMLSHLLHDRDSHQLPVAVKLHAATVCSPEFSRLIAEFPAKRYGRVVVELPWLEWETDRDRVVQAIAVARGKALGVALDHVPLTALGTGRFPEMDYFRVPWLDDSGRPNPLDGAAAILETVGVDRCILARCTERRAVEEGLVAGFRLLQGAAVTRFVTRHEEMEWDSTRDRDGKAEPAGEATPEAVAAPADSSGVSGWLSRLLRRPSSPLPAVPADAGDGKA</sequence>
<keyword evidence="3" id="KW-1185">Reference proteome</keyword>
<accession>A0ABW2KTT2</accession>
<evidence type="ECO:0000256" key="1">
    <source>
        <dbReference type="SAM" id="MobiDB-lite"/>
    </source>
</evidence>
<comment type="caution">
    <text evidence="2">The sequence shown here is derived from an EMBL/GenBank/DDBJ whole genome shotgun (WGS) entry which is preliminary data.</text>
</comment>
<dbReference type="RefSeq" id="WP_377358507.1">
    <property type="nucleotide sequence ID" value="NZ_JBHTCM010000010.1"/>
</dbReference>
<gene>
    <name evidence="2" type="ORF">ACFQPS_09690</name>
</gene>
<evidence type="ECO:0000313" key="2">
    <source>
        <dbReference type="EMBL" id="MFC7333434.1"/>
    </source>
</evidence>